<feature type="compositionally biased region" description="Basic residues" evidence="4">
    <location>
        <begin position="240"/>
        <end position="250"/>
    </location>
</feature>
<dbReference type="InterPro" id="IPR012677">
    <property type="entry name" value="Nucleotide-bd_a/b_plait_sf"/>
</dbReference>
<keyword evidence="1" id="KW-0597">Phosphoprotein</keyword>
<feature type="compositionally biased region" description="Basic residues" evidence="4">
    <location>
        <begin position="334"/>
        <end position="348"/>
    </location>
</feature>
<dbReference type="InterPro" id="IPR045180">
    <property type="entry name" value="La_dom_prot"/>
</dbReference>
<organism evidence="6 7">
    <name type="scientific">Lobosporangium transversale</name>
    <dbReference type="NCBI Taxonomy" id="64571"/>
    <lineage>
        <taxon>Eukaryota</taxon>
        <taxon>Fungi</taxon>
        <taxon>Fungi incertae sedis</taxon>
        <taxon>Mucoromycota</taxon>
        <taxon>Mortierellomycotina</taxon>
        <taxon>Mortierellomycetes</taxon>
        <taxon>Mortierellales</taxon>
        <taxon>Mortierellaceae</taxon>
        <taxon>Lobosporangium</taxon>
    </lineage>
</organism>
<evidence type="ECO:0000256" key="1">
    <source>
        <dbReference type="ARBA" id="ARBA00022553"/>
    </source>
</evidence>
<dbReference type="InterPro" id="IPR036390">
    <property type="entry name" value="WH_DNA-bd_sf"/>
</dbReference>
<dbReference type="Proteomes" id="UP000193648">
    <property type="component" value="Unassembled WGS sequence"/>
</dbReference>
<feature type="compositionally biased region" description="Basic and acidic residues" evidence="4">
    <location>
        <begin position="379"/>
        <end position="398"/>
    </location>
</feature>
<dbReference type="SMART" id="SM00715">
    <property type="entry name" value="LA"/>
    <property type="match status" value="1"/>
</dbReference>
<dbReference type="RefSeq" id="XP_021885717.1">
    <property type="nucleotide sequence ID" value="XM_022026311.1"/>
</dbReference>
<dbReference type="InterPro" id="IPR036388">
    <property type="entry name" value="WH-like_DNA-bd_sf"/>
</dbReference>
<keyword evidence="2 3" id="KW-0694">RNA-binding</keyword>
<dbReference type="InParanoid" id="A0A1Y2H1W9"/>
<dbReference type="InterPro" id="IPR035979">
    <property type="entry name" value="RBD_domain_sf"/>
</dbReference>
<proteinExistence type="predicted"/>
<dbReference type="InterPro" id="IPR058699">
    <property type="entry name" value="RRM_LARP4/4B"/>
</dbReference>
<dbReference type="Gene3D" id="3.30.70.330">
    <property type="match status" value="1"/>
</dbReference>
<protein>
    <recommendedName>
        <fullName evidence="5">HTH La-type RNA-binding domain-containing protein</fullName>
    </recommendedName>
</protein>
<feature type="compositionally biased region" description="Basic and acidic residues" evidence="4">
    <location>
        <begin position="349"/>
        <end position="358"/>
    </location>
</feature>
<evidence type="ECO:0000313" key="7">
    <source>
        <dbReference type="Proteomes" id="UP000193648"/>
    </source>
</evidence>
<sequence length="429" mass="49026">MNSERWVPISIIAGFKKVKAITGDIQEVVSALRRSHAVVVDDSGTMVKPVAFEKPRTTIILRDLPLETESEEIASLFAEAHCPAKSIRRETVGNMWFVEFSTAADALAMLNYTRGKRLRDVPIAARLKSNTLLSGGEYELIPFSFDVPDVPVWMPTPAIVIPLQDPNVAQWSVEQQMQQHNQAHDDPGQCQGRNGEFDPCVTHAHGGDVHNMAYFTDVKDDPKPPGDRSGEWSPMYNRRPNYHGYHRRRSWQQSCNRSSQNSQQHERPDHYVNRRLEHHDAPNGTHGPRNQLKNQVEPEGRQSQLPPKSSNISTPPKDSKLKADDQLNLSMMGSKKKRSKNKPSKNRRRHDEEPKELLEPTEDQLFTNEDNARFLDTFPPHKLEKSPKRSIMEPRDADGYGSRSNGCQDDRSEQSQLRMIWKYIESRNE</sequence>
<dbReference type="GO" id="GO:0005829">
    <property type="term" value="C:cytosol"/>
    <property type="evidence" value="ECO:0007669"/>
    <property type="project" value="TreeGrafter"/>
</dbReference>
<dbReference type="PANTHER" id="PTHR22792:SF132">
    <property type="entry name" value="LA-RELATED PROTEIN 1"/>
    <property type="match status" value="1"/>
</dbReference>
<dbReference type="GO" id="GO:0003723">
    <property type="term" value="F:RNA binding"/>
    <property type="evidence" value="ECO:0007669"/>
    <property type="project" value="UniProtKB-UniRule"/>
</dbReference>
<name>A0A1Y2H1W9_9FUNG</name>
<accession>A0A1Y2H1W9</accession>
<dbReference type="PANTHER" id="PTHR22792">
    <property type="entry name" value="LUPUS LA PROTEIN-RELATED"/>
    <property type="match status" value="1"/>
</dbReference>
<evidence type="ECO:0000259" key="5">
    <source>
        <dbReference type="PROSITE" id="PS50961"/>
    </source>
</evidence>
<feature type="compositionally biased region" description="Polar residues" evidence="4">
    <location>
        <begin position="301"/>
        <end position="316"/>
    </location>
</feature>
<gene>
    <name evidence="6" type="ORF">BCR41DRAFT_367536</name>
</gene>
<dbReference type="SUPFAM" id="SSF54928">
    <property type="entry name" value="RNA-binding domain, RBD"/>
    <property type="match status" value="1"/>
</dbReference>
<dbReference type="PROSITE" id="PS50961">
    <property type="entry name" value="HTH_LA"/>
    <property type="match status" value="1"/>
</dbReference>
<dbReference type="GeneID" id="33568154"/>
<comment type="caution">
    <text evidence="6">The sequence shown here is derived from an EMBL/GenBank/DDBJ whole genome shotgun (WGS) entry which is preliminary data.</text>
</comment>
<dbReference type="Pfam" id="PF26088">
    <property type="entry name" value="RRM_LARP4"/>
    <property type="match status" value="1"/>
</dbReference>
<evidence type="ECO:0000256" key="4">
    <source>
        <dbReference type="SAM" id="MobiDB-lite"/>
    </source>
</evidence>
<dbReference type="InterPro" id="IPR006630">
    <property type="entry name" value="La_HTH"/>
</dbReference>
<dbReference type="STRING" id="64571.A0A1Y2H1W9"/>
<dbReference type="OrthoDB" id="340227at2759"/>
<feature type="region of interest" description="Disordered" evidence="4">
    <location>
        <begin position="215"/>
        <end position="417"/>
    </location>
</feature>
<feature type="compositionally biased region" description="Basic and acidic residues" evidence="4">
    <location>
        <begin position="264"/>
        <end position="281"/>
    </location>
</feature>
<evidence type="ECO:0000313" key="6">
    <source>
        <dbReference type="EMBL" id="ORZ28014.1"/>
    </source>
</evidence>
<dbReference type="SUPFAM" id="SSF46785">
    <property type="entry name" value="Winged helix' DNA-binding domain"/>
    <property type="match status" value="1"/>
</dbReference>
<feature type="compositionally biased region" description="Basic and acidic residues" evidence="4">
    <location>
        <begin position="217"/>
        <end position="230"/>
    </location>
</feature>
<reference evidence="6 7" key="1">
    <citation type="submission" date="2016-07" db="EMBL/GenBank/DDBJ databases">
        <title>Pervasive Adenine N6-methylation of Active Genes in Fungi.</title>
        <authorList>
            <consortium name="DOE Joint Genome Institute"/>
            <person name="Mondo S.J."/>
            <person name="Dannebaum R.O."/>
            <person name="Kuo R.C."/>
            <person name="Labutti K."/>
            <person name="Haridas S."/>
            <person name="Kuo A."/>
            <person name="Salamov A."/>
            <person name="Ahrendt S.R."/>
            <person name="Lipzen A."/>
            <person name="Sullivan W."/>
            <person name="Andreopoulos W.B."/>
            <person name="Clum A."/>
            <person name="Lindquist E."/>
            <person name="Daum C."/>
            <person name="Ramamoorthy G.K."/>
            <person name="Gryganskyi A."/>
            <person name="Culley D."/>
            <person name="Magnuson J.K."/>
            <person name="James T.Y."/>
            <person name="O'Malley M.A."/>
            <person name="Stajich J.E."/>
            <person name="Spatafora J.W."/>
            <person name="Visel A."/>
            <person name="Grigoriev I.V."/>
        </authorList>
    </citation>
    <scope>NUCLEOTIDE SEQUENCE [LARGE SCALE GENOMIC DNA]</scope>
    <source>
        <strain evidence="6 7">NRRL 3116</strain>
    </source>
</reference>
<dbReference type="Gene3D" id="1.10.10.10">
    <property type="entry name" value="Winged helix-like DNA-binding domain superfamily/Winged helix DNA-binding domain"/>
    <property type="match status" value="1"/>
</dbReference>
<feature type="domain" description="HTH La-type RNA-binding" evidence="5">
    <location>
        <begin position="1"/>
        <end position="58"/>
    </location>
</feature>
<keyword evidence="7" id="KW-1185">Reference proteome</keyword>
<evidence type="ECO:0000256" key="3">
    <source>
        <dbReference type="PROSITE-ProRule" id="PRU00332"/>
    </source>
</evidence>
<dbReference type="AlphaFoldDB" id="A0A1Y2H1W9"/>
<dbReference type="GO" id="GO:0010494">
    <property type="term" value="C:cytoplasmic stress granule"/>
    <property type="evidence" value="ECO:0007669"/>
    <property type="project" value="TreeGrafter"/>
</dbReference>
<dbReference type="EMBL" id="MCFF01000003">
    <property type="protein sequence ID" value="ORZ28014.1"/>
    <property type="molecule type" value="Genomic_DNA"/>
</dbReference>
<feature type="region of interest" description="Disordered" evidence="4">
    <location>
        <begin position="174"/>
        <end position="196"/>
    </location>
</feature>
<evidence type="ECO:0000256" key="2">
    <source>
        <dbReference type="ARBA" id="ARBA00022884"/>
    </source>
</evidence>
<feature type="compositionally biased region" description="Low complexity" evidence="4">
    <location>
        <begin position="251"/>
        <end position="263"/>
    </location>
</feature>
<dbReference type="GO" id="GO:0045727">
    <property type="term" value="P:positive regulation of translation"/>
    <property type="evidence" value="ECO:0007669"/>
    <property type="project" value="TreeGrafter"/>
</dbReference>